<dbReference type="InterPro" id="IPR028082">
    <property type="entry name" value="Peripla_BP_I"/>
</dbReference>
<gene>
    <name evidence="6" type="ORF">JFN88_02310</name>
</gene>
<dbReference type="CDD" id="cd06267">
    <property type="entry name" value="PBP1_LacI_sugar_binding-like"/>
    <property type="match status" value="1"/>
</dbReference>
<dbReference type="InterPro" id="IPR046335">
    <property type="entry name" value="LacI/GalR-like_sensor"/>
</dbReference>
<feature type="domain" description="HTH gntR-type" evidence="5">
    <location>
        <begin position="12"/>
        <end position="80"/>
    </location>
</feature>
<evidence type="ECO:0000256" key="1">
    <source>
        <dbReference type="ARBA" id="ARBA00022491"/>
    </source>
</evidence>
<dbReference type="Gene3D" id="3.40.50.2300">
    <property type="match status" value="2"/>
</dbReference>
<evidence type="ECO:0000256" key="3">
    <source>
        <dbReference type="ARBA" id="ARBA00023125"/>
    </source>
</evidence>
<dbReference type="PANTHER" id="PTHR30146">
    <property type="entry name" value="LACI-RELATED TRANSCRIPTIONAL REPRESSOR"/>
    <property type="match status" value="1"/>
</dbReference>
<dbReference type="SUPFAM" id="SSF53822">
    <property type="entry name" value="Periplasmic binding protein-like I"/>
    <property type="match status" value="1"/>
</dbReference>
<dbReference type="InterPro" id="IPR000524">
    <property type="entry name" value="Tscrpt_reg_HTH_GntR"/>
</dbReference>
<evidence type="ECO:0000313" key="6">
    <source>
        <dbReference type="EMBL" id="MBJ6360154.1"/>
    </source>
</evidence>
<sequence>MKSGHSKTGRKPLLYVQMAEKVLEEIKKRNLQPHDPVPSEAELAKIYSVSRMTAKLALQILEKEGIVYRLERRGTFMSADFVQEEVNKSVVQPAVAPQKQAKRRIAMIFPNLDDYTARIIAAAEQEARKANCHLLVRISTGTEDETECLQELYNDHVDGIILYPRGRMKCSEKVLELNLMNYPLVIIDRIFRELRIDCVYHDHYQGAYNLTKYLIGRGHFEIGYVSISFDGVTSREDRYKGYMQAMLDHNLSVNSNNIFLHCTEDFMSNLNAPNPQLETFLGNNPLLTAVVCMDDYLATSCLYTALHMKKSVPEDLSIIGFSDIQLSSLLPIPLTTARQITEQLGQAAVNLVCKRMENSREGAITIKVNTSIIERSSVHTISRNLDSQLVSDFRSGQLHQS</sequence>
<name>A0A934J243_9BACL</name>
<keyword evidence="3" id="KW-0238">DNA-binding</keyword>
<keyword evidence="4" id="KW-0804">Transcription</keyword>
<protein>
    <submittedName>
        <fullName evidence="6">GntR family transcriptional regulator</fullName>
    </submittedName>
</protein>
<dbReference type="CDD" id="cd07377">
    <property type="entry name" value="WHTH_GntR"/>
    <property type="match status" value="1"/>
</dbReference>
<keyword evidence="2" id="KW-0805">Transcription regulation</keyword>
<reference evidence="6" key="1">
    <citation type="submission" date="2020-12" db="EMBL/GenBank/DDBJ databases">
        <authorList>
            <person name="Huq M.A."/>
        </authorList>
    </citation>
    <scope>NUCLEOTIDE SEQUENCE</scope>
    <source>
        <strain evidence="6">MAHUQ-46</strain>
    </source>
</reference>
<dbReference type="PRINTS" id="PR00035">
    <property type="entry name" value="HTHGNTR"/>
</dbReference>
<dbReference type="AlphaFoldDB" id="A0A934J243"/>
<dbReference type="Pfam" id="PF13377">
    <property type="entry name" value="Peripla_BP_3"/>
    <property type="match status" value="1"/>
</dbReference>
<dbReference type="InterPro" id="IPR036390">
    <property type="entry name" value="WH_DNA-bd_sf"/>
</dbReference>
<dbReference type="InterPro" id="IPR036388">
    <property type="entry name" value="WH-like_DNA-bd_sf"/>
</dbReference>
<dbReference type="Pfam" id="PF00392">
    <property type="entry name" value="GntR"/>
    <property type="match status" value="1"/>
</dbReference>
<dbReference type="EMBL" id="JAELUP010000005">
    <property type="protein sequence ID" value="MBJ6360154.1"/>
    <property type="molecule type" value="Genomic_DNA"/>
</dbReference>
<organism evidence="6 7">
    <name type="scientific">Paenibacillus roseus</name>
    <dbReference type="NCBI Taxonomy" id="2798579"/>
    <lineage>
        <taxon>Bacteria</taxon>
        <taxon>Bacillati</taxon>
        <taxon>Bacillota</taxon>
        <taxon>Bacilli</taxon>
        <taxon>Bacillales</taxon>
        <taxon>Paenibacillaceae</taxon>
        <taxon>Paenibacillus</taxon>
    </lineage>
</organism>
<evidence type="ECO:0000259" key="5">
    <source>
        <dbReference type="PROSITE" id="PS50949"/>
    </source>
</evidence>
<accession>A0A934J243</accession>
<dbReference type="Proteomes" id="UP000640274">
    <property type="component" value="Unassembled WGS sequence"/>
</dbReference>
<dbReference type="Gene3D" id="1.10.10.10">
    <property type="entry name" value="Winged helix-like DNA-binding domain superfamily/Winged helix DNA-binding domain"/>
    <property type="match status" value="1"/>
</dbReference>
<proteinExistence type="predicted"/>
<keyword evidence="1" id="KW-0678">Repressor</keyword>
<dbReference type="PANTHER" id="PTHR30146:SF95">
    <property type="entry name" value="RIBOSE OPERON REPRESSOR"/>
    <property type="match status" value="1"/>
</dbReference>
<dbReference type="SMART" id="SM00345">
    <property type="entry name" value="HTH_GNTR"/>
    <property type="match status" value="1"/>
</dbReference>
<evidence type="ECO:0000256" key="4">
    <source>
        <dbReference type="ARBA" id="ARBA00023163"/>
    </source>
</evidence>
<dbReference type="GO" id="GO:0000976">
    <property type="term" value="F:transcription cis-regulatory region binding"/>
    <property type="evidence" value="ECO:0007669"/>
    <property type="project" value="TreeGrafter"/>
</dbReference>
<comment type="caution">
    <text evidence="6">The sequence shown here is derived from an EMBL/GenBank/DDBJ whole genome shotgun (WGS) entry which is preliminary data.</text>
</comment>
<evidence type="ECO:0000256" key="2">
    <source>
        <dbReference type="ARBA" id="ARBA00023015"/>
    </source>
</evidence>
<dbReference type="PROSITE" id="PS50949">
    <property type="entry name" value="HTH_GNTR"/>
    <property type="match status" value="1"/>
</dbReference>
<dbReference type="GO" id="GO:0003700">
    <property type="term" value="F:DNA-binding transcription factor activity"/>
    <property type="evidence" value="ECO:0007669"/>
    <property type="project" value="InterPro"/>
</dbReference>
<keyword evidence="7" id="KW-1185">Reference proteome</keyword>
<dbReference type="SUPFAM" id="SSF46785">
    <property type="entry name" value="Winged helix' DNA-binding domain"/>
    <property type="match status" value="1"/>
</dbReference>
<dbReference type="RefSeq" id="WP_199017679.1">
    <property type="nucleotide sequence ID" value="NZ_JAELUP010000005.1"/>
</dbReference>
<evidence type="ECO:0000313" key="7">
    <source>
        <dbReference type="Proteomes" id="UP000640274"/>
    </source>
</evidence>